<evidence type="ECO:0000313" key="2">
    <source>
        <dbReference type="Proteomes" id="UP000313359"/>
    </source>
</evidence>
<organism evidence="1 2">
    <name type="scientific">Lentinus tigrinus ALCF2SS1-6</name>
    <dbReference type="NCBI Taxonomy" id="1328759"/>
    <lineage>
        <taxon>Eukaryota</taxon>
        <taxon>Fungi</taxon>
        <taxon>Dikarya</taxon>
        <taxon>Basidiomycota</taxon>
        <taxon>Agaricomycotina</taxon>
        <taxon>Agaricomycetes</taxon>
        <taxon>Polyporales</taxon>
        <taxon>Polyporaceae</taxon>
        <taxon>Lentinus</taxon>
    </lineage>
</organism>
<evidence type="ECO:0000313" key="1">
    <source>
        <dbReference type="EMBL" id="RPD55741.1"/>
    </source>
</evidence>
<keyword evidence="2" id="KW-1185">Reference proteome</keyword>
<proteinExistence type="predicted"/>
<name>A0A5C2RXF6_9APHY</name>
<protein>
    <submittedName>
        <fullName evidence="1">Uncharacterized protein</fullName>
    </submittedName>
</protein>
<dbReference type="AlphaFoldDB" id="A0A5C2RXF6"/>
<accession>A0A5C2RXF6</accession>
<gene>
    <name evidence="1" type="ORF">L227DRAFT_300009</name>
</gene>
<dbReference type="Proteomes" id="UP000313359">
    <property type="component" value="Unassembled WGS sequence"/>
</dbReference>
<reference evidence="1" key="1">
    <citation type="journal article" date="2018" name="Genome Biol. Evol.">
        <title>Genomics and development of Lentinus tigrinus, a white-rot wood-decaying mushroom with dimorphic fruiting bodies.</title>
        <authorList>
            <person name="Wu B."/>
            <person name="Xu Z."/>
            <person name="Knudson A."/>
            <person name="Carlson A."/>
            <person name="Chen N."/>
            <person name="Kovaka S."/>
            <person name="LaButti K."/>
            <person name="Lipzen A."/>
            <person name="Pennachio C."/>
            <person name="Riley R."/>
            <person name="Schakwitz W."/>
            <person name="Umezawa K."/>
            <person name="Ohm R.A."/>
            <person name="Grigoriev I.V."/>
            <person name="Nagy L.G."/>
            <person name="Gibbons J."/>
            <person name="Hibbett D."/>
        </authorList>
    </citation>
    <scope>NUCLEOTIDE SEQUENCE [LARGE SCALE GENOMIC DNA]</scope>
    <source>
        <strain evidence="1">ALCF2SS1-6</strain>
    </source>
</reference>
<sequence>MCGLRIAMRHVLPPAAPRRCVPVGRSLASGRRAACPIFQLRIWSLVRCRARSSAALLRLSLAATHDPASARCTALYVLNIWNCDDRLPVHPSKAPPAAHSDTCRSRRVDPRWQISQLQSFSRVSPSLYRRALATEPDCVLVLVRCISFVRVSEAMLPVLRERQHEERTMRSFAVLGDSPGSRSSAFGRAAGWLAWRPSGGSTCGRTCKYHNYMRYESDLPGF</sequence>
<dbReference type="EMBL" id="ML122293">
    <property type="protein sequence ID" value="RPD55741.1"/>
    <property type="molecule type" value="Genomic_DNA"/>
</dbReference>